<organism evidence="2 3">
    <name type="scientific">Diatrype stigma</name>
    <dbReference type="NCBI Taxonomy" id="117547"/>
    <lineage>
        <taxon>Eukaryota</taxon>
        <taxon>Fungi</taxon>
        <taxon>Dikarya</taxon>
        <taxon>Ascomycota</taxon>
        <taxon>Pezizomycotina</taxon>
        <taxon>Sordariomycetes</taxon>
        <taxon>Xylariomycetidae</taxon>
        <taxon>Xylariales</taxon>
        <taxon>Diatrypaceae</taxon>
        <taxon>Diatrype</taxon>
    </lineage>
</organism>
<feature type="signal peptide" evidence="1">
    <location>
        <begin position="1"/>
        <end position="17"/>
    </location>
</feature>
<evidence type="ECO:0000313" key="2">
    <source>
        <dbReference type="EMBL" id="KAK7752924.1"/>
    </source>
</evidence>
<gene>
    <name evidence="2" type="ORF">SLS62_005083</name>
</gene>
<name>A0AAN9V1S3_9PEZI</name>
<sequence>MHISIFGLITAASAVVGECYLGGVNMPNQDVVRAQAHDVCDKNFSKVVYNDQTKEAYACYNVDDHTMITFAVKRISAGGDMQISPADCYDGLRKEIGGCQHGGHSNYTNWLFMLCGPERRPV</sequence>
<proteinExistence type="predicted"/>
<comment type="caution">
    <text evidence="2">The sequence shown here is derived from an EMBL/GenBank/DDBJ whole genome shotgun (WGS) entry which is preliminary data.</text>
</comment>
<dbReference type="AlphaFoldDB" id="A0AAN9V1S3"/>
<feature type="chain" id="PRO_5042922862" evidence="1">
    <location>
        <begin position="18"/>
        <end position="122"/>
    </location>
</feature>
<reference evidence="2 3" key="1">
    <citation type="submission" date="2024-02" db="EMBL/GenBank/DDBJ databases">
        <title>De novo assembly and annotation of 12 fungi associated with fruit tree decline syndrome in Ontario, Canada.</title>
        <authorList>
            <person name="Sulman M."/>
            <person name="Ellouze W."/>
            <person name="Ilyukhin E."/>
        </authorList>
    </citation>
    <scope>NUCLEOTIDE SEQUENCE [LARGE SCALE GENOMIC DNA]</scope>
    <source>
        <strain evidence="2 3">M11/M66-122</strain>
    </source>
</reference>
<evidence type="ECO:0000313" key="3">
    <source>
        <dbReference type="Proteomes" id="UP001320420"/>
    </source>
</evidence>
<dbReference type="EMBL" id="JAKJXP020000033">
    <property type="protein sequence ID" value="KAK7752924.1"/>
    <property type="molecule type" value="Genomic_DNA"/>
</dbReference>
<evidence type="ECO:0000256" key="1">
    <source>
        <dbReference type="SAM" id="SignalP"/>
    </source>
</evidence>
<keyword evidence="3" id="KW-1185">Reference proteome</keyword>
<dbReference type="Proteomes" id="UP001320420">
    <property type="component" value="Unassembled WGS sequence"/>
</dbReference>
<protein>
    <submittedName>
        <fullName evidence="2">Uncharacterized protein</fullName>
    </submittedName>
</protein>
<keyword evidence="1" id="KW-0732">Signal</keyword>
<accession>A0AAN9V1S3</accession>